<reference evidence="4 6" key="2">
    <citation type="submission" date="2020-08" db="EMBL/GenBank/DDBJ databases">
        <title>Sequencing the genomes of 1000 actinobacteria strains.</title>
        <authorList>
            <person name="Klenk H.-P."/>
        </authorList>
    </citation>
    <scope>NUCLEOTIDE SEQUENCE [LARGE SCALE GENOMIC DNA]</scope>
    <source>
        <strain evidence="4 6">DSM 9581</strain>
    </source>
</reference>
<dbReference type="GO" id="GO:0010181">
    <property type="term" value="F:FMN binding"/>
    <property type="evidence" value="ECO:0007669"/>
    <property type="project" value="InterPro"/>
</dbReference>
<dbReference type="EMBL" id="BJVQ01000007">
    <property type="protein sequence ID" value="GEL45735.1"/>
    <property type="molecule type" value="Genomic_DNA"/>
</dbReference>
<evidence type="ECO:0000313" key="5">
    <source>
        <dbReference type="Proteomes" id="UP000321723"/>
    </source>
</evidence>
<reference evidence="3 5" key="1">
    <citation type="submission" date="2019-07" db="EMBL/GenBank/DDBJ databases">
        <title>Whole genome shotgun sequence of Cellulomonas hominis NBRC 16055.</title>
        <authorList>
            <person name="Hosoyama A."/>
            <person name="Uohara A."/>
            <person name="Ohji S."/>
            <person name="Ichikawa N."/>
        </authorList>
    </citation>
    <scope>NUCLEOTIDE SEQUENCE [LARGE SCALE GENOMIC DNA]</scope>
    <source>
        <strain evidence="3 5">NBRC 16055</strain>
    </source>
</reference>
<evidence type="ECO:0000259" key="2">
    <source>
        <dbReference type="SMART" id="SM00903"/>
    </source>
</evidence>
<dbReference type="AlphaFoldDB" id="A0A511F953"/>
<comment type="caution">
    <text evidence="3">The sequence shown here is derived from an EMBL/GenBank/DDBJ whole genome shotgun (WGS) entry which is preliminary data.</text>
</comment>
<dbReference type="Gene3D" id="2.30.110.10">
    <property type="entry name" value="Electron Transport, Fmn-binding Protein, Chain A"/>
    <property type="match status" value="1"/>
</dbReference>
<dbReference type="InterPro" id="IPR002563">
    <property type="entry name" value="Flavin_Rdtase-like_dom"/>
</dbReference>
<dbReference type="GO" id="GO:0042602">
    <property type="term" value="F:riboflavin reductase (NADPH) activity"/>
    <property type="evidence" value="ECO:0007669"/>
    <property type="project" value="TreeGrafter"/>
</dbReference>
<dbReference type="GO" id="GO:0006208">
    <property type="term" value="P:pyrimidine nucleobase catabolic process"/>
    <property type="evidence" value="ECO:0007669"/>
    <property type="project" value="TreeGrafter"/>
</dbReference>
<dbReference type="SMART" id="SM00903">
    <property type="entry name" value="Flavin_Reduct"/>
    <property type="match status" value="1"/>
</dbReference>
<protein>
    <submittedName>
        <fullName evidence="3 4">Reductase</fullName>
    </submittedName>
</protein>
<dbReference type="InterPro" id="IPR012349">
    <property type="entry name" value="Split_barrel_FMN-bd"/>
</dbReference>
<evidence type="ECO:0000256" key="1">
    <source>
        <dbReference type="ARBA" id="ARBA00023002"/>
    </source>
</evidence>
<organism evidence="3 5">
    <name type="scientific">Cellulomonas hominis</name>
    <dbReference type="NCBI Taxonomy" id="156981"/>
    <lineage>
        <taxon>Bacteria</taxon>
        <taxon>Bacillati</taxon>
        <taxon>Actinomycetota</taxon>
        <taxon>Actinomycetes</taxon>
        <taxon>Micrococcales</taxon>
        <taxon>Cellulomonadaceae</taxon>
        <taxon>Cellulomonas</taxon>
    </lineage>
</organism>
<evidence type="ECO:0000313" key="3">
    <source>
        <dbReference type="EMBL" id="GEL45735.1"/>
    </source>
</evidence>
<evidence type="ECO:0000313" key="4">
    <source>
        <dbReference type="EMBL" id="MBB5471894.1"/>
    </source>
</evidence>
<dbReference type="Pfam" id="PF01613">
    <property type="entry name" value="Flavin_Reduct"/>
    <property type="match status" value="1"/>
</dbReference>
<dbReference type="RefSeq" id="WP_246802940.1">
    <property type="nucleotide sequence ID" value="NZ_BJVQ01000007.1"/>
</dbReference>
<proteinExistence type="predicted"/>
<dbReference type="SUPFAM" id="SSF50475">
    <property type="entry name" value="FMN-binding split barrel"/>
    <property type="match status" value="1"/>
</dbReference>
<dbReference type="EMBL" id="JACHDN010000001">
    <property type="protein sequence ID" value="MBB5471894.1"/>
    <property type="molecule type" value="Genomic_DNA"/>
</dbReference>
<name>A0A511F953_9CELL</name>
<sequence>MTGPAVDPLYGDGVPDTGQAATDAFRAAMGRLPAGVAVVAVRWRGTDHAMTASALTSVSLEPPMLLFCVHQDARLREALDDVDTWAISVLADDQAPVADWLASPGRPSIGQLDRVPHDRTPASGAAWVRGAAAWFECRTARIVPAGDHDVVLGEVLTSREGNPGSGSLAHLRRRLRPLR</sequence>
<feature type="domain" description="Flavin reductase like" evidence="2">
    <location>
        <begin position="29"/>
        <end position="177"/>
    </location>
</feature>
<dbReference type="PANTHER" id="PTHR30466:SF1">
    <property type="entry name" value="FMN REDUCTASE (NADH) RUTF"/>
    <property type="match status" value="1"/>
</dbReference>
<dbReference type="PANTHER" id="PTHR30466">
    <property type="entry name" value="FLAVIN REDUCTASE"/>
    <property type="match status" value="1"/>
</dbReference>
<dbReference type="InterPro" id="IPR050268">
    <property type="entry name" value="NADH-dep_flavin_reductase"/>
</dbReference>
<dbReference type="Proteomes" id="UP000321723">
    <property type="component" value="Unassembled WGS sequence"/>
</dbReference>
<gene>
    <name evidence="3" type="ORF">CHO01_08510</name>
    <name evidence="4" type="ORF">HNR08_000630</name>
</gene>
<dbReference type="Proteomes" id="UP000564629">
    <property type="component" value="Unassembled WGS sequence"/>
</dbReference>
<keyword evidence="5" id="KW-1185">Reference proteome</keyword>
<evidence type="ECO:0000313" key="6">
    <source>
        <dbReference type="Proteomes" id="UP000564629"/>
    </source>
</evidence>
<keyword evidence="1" id="KW-0560">Oxidoreductase</keyword>
<accession>A0A511F953</accession>